<keyword evidence="3 6" id="KW-0812">Transmembrane</keyword>
<dbReference type="EMBL" id="JAUDCG010000018">
    <property type="protein sequence ID" value="MDM8157104.1"/>
    <property type="molecule type" value="Genomic_DNA"/>
</dbReference>
<evidence type="ECO:0000313" key="9">
    <source>
        <dbReference type="Proteomes" id="UP001529340"/>
    </source>
</evidence>
<feature type="transmembrane region" description="Helical" evidence="6">
    <location>
        <begin position="20"/>
        <end position="44"/>
    </location>
</feature>
<feature type="transmembrane region" description="Helical" evidence="6">
    <location>
        <begin position="642"/>
        <end position="663"/>
    </location>
</feature>
<dbReference type="InterPro" id="IPR052536">
    <property type="entry name" value="ABC-4_Integral_Memb_Prot"/>
</dbReference>
<feature type="transmembrane region" description="Helical" evidence="6">
    <location>
        <begin position="116"/>
        <end position="147"/>
    </location>
</feature>
<proteinExistence type="inferred from homology"/>
<feature type="transmembrane region" description="Helical" evidence="6">
    <location>
        <begin position="205"/>
        <end position="225"/>
    </location>
</feature>
<evidence type="ECO:0000259" key="7">
    <source>
        <dbReference type="Pfam" id="PF02687"/>
    </source>
</evidence>
<comment type="caution">
    <text evidence="8">The sequence shown here is derived from an EMBL/GenBank/DDBJ whole genome shotgun (WGS) entry which is preliminary data.</text>
</comment>
<evidence type="ECO:0000256" key="2">
    <source>
        <dbReference type="ARBA" id="ARBA00022475"/>
    </source>
</evidence>
<feature type="transmembrane region" description="Helical" evidence="6">
    <location>
        <begin position="286"/>
        <end position="307"/>
    </location>
</feature>
<protein>
    <submittedName>
        <fullName evidence="8">ABC transporter permease</fullName>
    </submittedName>
</protein>
<feature type="transmembrane region" description="Helical" evidence="6">
    <location>
        <begin position="603"/>
        <end position="630"/>
    </location>
</feature>
<dbReference type="InterPro" id="IPR027022">
    <property type="entry name" value="ABC_permease_BceB-typ"/>
</dbReference>
<feature type="transmembrane region" description="Helical" evidence="6">
    <location>
        <begin position="552"/>
        <end position="582"/>
    </location>
</feature>
<keyword evidence="2 6" id="KW-1003">Cell membrane</keyword>
<feature type="transmembrane region" description="Helical" evidence="6">
    <location>
        <begin position="64"/>
        <end position="83"/>
    </location>
</feature>
<feature type="transmembrane region" description="Helical" evidence="6">
    <location>
        <begin position="159"/>
        <end position="184"/>
    </location>
</feature>
<reference evidence="8" key="2">
    <citation type="submission" date="2023-06" db="EMBL/GenBank/DDBJ databases">
        <authorList>
            <person name="Zeman M."/>
            <person name="Kubasova T."/>
            <person name="Jahodarova E."/>
            <person name="Nykrynova M."/>
            <person name="Rychlik I."/>
        </authorList>
    </citation>
    <scope>NUCLEOTIDE SEQUENCE</scope>
    <source>
        <strain evidence="8">ET39</strain>
    </source>
</reference>
<evidence type="ECO:0000256" key="5">
    <source>
        <dbReference type="ARBA" id="ARBA00023136"/>
    </source>
</evidence>
<keyword evidence="9" id="KW-1185">Reference proteome</keyword>
<dbReference type="PIRSF" id="PIRSF018968">
    <property type="entry name" value="ABC_permease_BceB"/>
    <property type="match status" value="1"/>
</dbReference>
<evidence type="ECO:0000256" key="4">
    <source>
        <dbReference type="ARBA" id="ARBA00022989"/>
    </source>
</evidence>
<gene>
    <name evidence="8" type="ORF">QUV96_05560</name>
</gene>
<comment type="subcellular location">
    <subcellularLocation>
        <location evidence="1 6">Cell membrane</location>
        <topology evidence="1 6">Multi-pass membrane protein</topology>
    </subcellularLocation>
</comment>
<feature type="transmembrane region" description="Helical" evidence="6">
    <location>
        <begin position="231"/>
        <end position="253"/>
    </location>
</feature>
<feature type="domain" description="ABC3 transporter permease C-terminal" evidence="7">
    <location>
        <begin position="68"/>
        <end position="177"/>
    </location>
</feature>
<accession>A0ABT7UBY2</accession>
<comment type="similarity">
    <text evidence="6">Belongs to the ABC-4 integral membrane protein family.</text>
</comment>
<name>A0ABT7UBY2_9FIRM</name>
<dbReference type="Pfam" id="PF02687">
    <property type="entry name" value="FtsX"/>
    <property type="match status" value="1"/>
</dbReference>
<dbReference type="RefSeq" id="WP_289607566.1">
    <property type="nucleotide sequence ID" value="NZ_JAUDCG010000018.1"/>
</dbReference>
<evidence type="ECO:0000256" key="6">
    <source>
        <dbReference type="PIRNR" id="PIRNR018968"/>
    </source>
</evidence>
<keyword evidence="5 6" id="KW-0472">Membrane</keyword>
<keyword evidence="4 6" id="KW-1133">Transmembrane helix</keyword>
<reference evidence="8" key="1">
    <citation type="submission" date="2023-06" db="EMBL/GenBank/DDBJ databases">
        <title>Identification and characterization of horizontal gene transfer across gut microbiota members of farm animals based on homology search.</title>
        <authorList>
            <person name="Schwarzerova J."/>
            <person name="Nykrynova M."/>
            <person name="Jureckova K."/>
            <person name="Cejkova D."/>
            <person name="Rychlik I."/>
        </authorList>
    </citation>
    <scope>NUCLEOTIDE SEQUENCE</scope>
    <source>
        <strain evidence="8">ET39</strain>
    </source>
</reference>
<evidence type="ECO:0000256" key="1">
    <source>
        <dbReference type="ARBA" id="ARBA00004651"/>
    </source>
</evidence>
<sequence length="678" mass="76486">MLYHKLAYKNVRASFHDYLLYFLTLALTVSLFYCFNASGTLQLLSDLDDLPASIPQLLDTLSEMMHTLSAVVTVILAVLVLYANRIFILRRSAEFALYYVLGMRQRHLTLVLMLEALYVALLALGAGLLMGILFSQIICTFTASLFITHVEYHFVFSPMALVLTLAAFCAIFFITASVNVLLLPRRSLSSQPPRPKQRRWRKRRLSFLLPLAAFLCFVSGALLLLSEVTRMRFLIALLLLALANGLLLCALCTDLPRLLKKSRSFCYRGLHMLSLQQLYQQIRTNIGSFTILSCMLTVGITFLFSGLCISNNLNSEVDSLTPYSFSLIHRYELGGSTDPFDWRSFSDEIERLRPATDTISYERTLHTFRSEFTYDKLCELLEENHIYIPWELAMLEDTPIEVIPLSAYNQLCRDKGLEEIRLKGGEALLYSCNSRFSATIHELRARHPHIMLYARSIRILPSVPQPLRPSTVGESSPEDAAVLVVSDGMIPVHARSYADYWNVELSANASTREFALLVDEQIADPDDPLSMYHVYTANRDESHENSIGSSVLFTYVSLYIGIILIISAGIILALKLLAPLYNDARSHALLEKLGTPQRMRRQALFVQTLICFAIPLILAIADSILILKALSSILYEFGKGSYGLTFVQCALIILFLYAGYFAVTYYSRRSLTTTTDPL</sequence>
<dbReference type="Proteomes" id="UP001529340">
    <property type="component" value="Unassembled WGS sequence"/>
</dbReference>
<dbReference type="PANTHER" id="PTHR46795">
    <property type="entry name" value="ABC TRANSPORTER PERMEASE-RELATED-RELATED"/>
    <property type="match status" value="1"/>
</dbReference>
<dbReference type="InterPro" id="IPR003838">
    <property type="entry name" value="ABC3_permease_C"/>
</dbReference>
<dbReference type="PANTHER" id="PTHR46795:SF3">
    <property type="entry name" value="ABC TRANSPORTER PERMEASE"/>
    <property type="match status" value="1"/>
</dbReference>
<evidence type="ECO:0000256" key="3">
    <source>
        <dbReference type="ARBA" id="ARBA00022692"/>
    </source>
</evidence>
<evidence type="ECO:0000313" key="8">
    <source>
        <dbReference type="EMBL" id="MDM8157104.1"/>
    </source>
</evidence>
<keyword evidence="6" id="KW-0813">Transport</keyword>
<organism evidence="8 9">
    <name type="scientific">Amedibacillus dolichus</name>
    <dbReference type="NCBI Taxonomy" id="31971"/>
    <lineage>
        <taxon>Bacteria</taxon>
        <taxon>Bacillati</taxon>
        <taxon>Bacillota</taxon>
        <taxon>Erysipelotrichia</taxon>
        <taxon>Erysipelotrichales</taxon>
        <taxon>Erysipelotrichaceae</taxon>
        <taxon>Amedibacillus</taxon>
    </lineage>
</organism>